<dbReference type="Proteomes" id="UP000053941">
    <property type="component" value="Unassembled WGS sequence"/>
</dbReference>
<evidence type="ECO:0000313" key="2">
    <source>
        <dbReference type="EMBL" id="KRO27141.1"/>
    </source>
</evidence>
<accession>A0A0R2NN63</accession>
<protein>
    <submittedName>
        <fullName evidence="2">Uncharacterized protein</fullName>
    </submittedName>
</protein>
<sequence>MKARAIILISGAASQVPNQLVDETLKPFTFATLDRQEILMAGRMILALEIELDPAHLDAIESDLVSALDHLDVACDLL</sequence>
<dbReference type="EMBL" id="LIAS01000262">
    <property type="protein sequence ID" value="KRO27126.1"/>
    <property type="molecule type" value="Genomic_DNA"/>
</dbReference>
<name>A0A0R2NN63_9ACTN</name>
<comment type="caution">
    <text evidence="2">The sequence shown here is derived from an EMBL/GenBank/DDBJ whole genome shotgun (WGS) entry which is preliminary data.</text>
</comment>
<dbReference type="EMBL" id="LIAS01000261">
    <property type="protein sequence ID" value="KRO27141.1"/>
    <property type="molecule type" value="Genomic_DNA"/>
</dbReference>
<reference evidence="2 3" key="1">
    <citation type="submission" date="2015-10" db="EMBL/GenBank/DDBJ databases">
        <title>Metagenome-Assembled Genomes uncover a global brackish microbiome.</title>
        <authorList>
            <person name="Hugerth L.W."/>
            <person name="Larsson J."/>
            <person name="Alneberg J."/>
            <person name="Lindh M.V."/>
            <person name="Legrand C."/>
            <person name="Pinhassi J."/>
            <person name="Andersson A.F."/>
        </authorList>
    </citation>
    <scope>NUCLEOTIDE SEQUENCE [LARGE SCALE GENOMIC DNA]</scope>
    <source>
        <strain evidence="2">BACL2 MAG-120802-bin41</strain>
    </source>
</reference>
<evidence type="ECO:0000313" key="1">
    <source>
        <dbReference type="EMBL" id="KRO27126.1"/>
    </source>
</evidence>
<proteinExistence type="predicted"/>
<dbReference type="AlphaFoldDB" id="A0A0R2NN63"/>
<organism evidence="2 3">
    <name type="scientific">Actinobacteria bacterium BACL2 MAG-120802-bin41</name>
    <dbReference type="NCBI Taxonomy" id="1655568"/>
    <lineage>
        <taxon>Bacteria</taxon>
        <taxon>Bacillati</taxon>
        <taxon>Actinomycetota</taxon>
        <taxon>Actinomycetes</taxon>
        <taxon>Actinomycetes incertae sedis</taxon>
        <taxon>ac1 cluster</taxon>
    </lineage>
</organism>
<gene>
    <name evidence="1" type="ORF">ABR60_03630</name>
    <name evidence="2" type="ORF">ABR60_06645</name>
</gene>
<evidence type="ECO:0000313" key="3">
    <source>
        <dbReference type="Proteomes" id="UP000053941"/>
    </source>
</evidence>